<proteinExistence type="predicted"/>
<reference evidence="1 2" key="1">
    <citation type="journal article" date="2019" name="Sci. Rep.">
        <title>Orb-weaving spider Araneus ventricosus genome elucidates the spidroin gene catalogue.</title>
        <authorList>
            <person name="Kono N."/>
            <person name="Nakamura H."/>
            <person name="Ohtoshi R."/>
            <person name="Moran D.A.P."/>
            <person name="Shinohara A."/>
            <person name="Yoshida Y."/>
            <person name="Fujiwara M."/>
            <person name="Mori M."/>
            <person name="Tomita M."/>
            <person name="Arakawa K."/>
        </authorList>
    </citation>
    <scope>NUCLEOTIDE SEQUENCE [LARGE SCALE GENOMIC DNA]</scope>
</reference>
<dbReference type="Proteomes" id="UP000499080">
    <property type="component" value="Unassembled WGS sequence"/>
</dbReference>
<dbReference type="EMBL" id="BGPR01048646">
    <property type="protein sequence ID" value="GBO25674.1"/>
    <property type="molecule type" value="Genomic_DNA"/>
</dbReference>
<protein>
    <submittedName>
        <fullName evidence="1">Uncharacterized protein</fullName>
    </submittedName>
</protein>
<gene>
    <name evidence="1" type="ORF">AVEN_145499_1</name>
</gene>
<dbReference type="AlphaFoldDB" id="A0A4Y2VMY8"/>
<evidence type="ECO:0000313" key="1">
    <source>
        <dbReference type="EMBL" id="GBO25674.1"/>
    </source>
</evidence>
<dbReference type="OrthoDB" id="6506734at2759"/>
<evidence type="ECO:0000313" key="2">
    <source>
        <dbReference type="Proteomes" id="UP000499080"/>
    </source>
</evidence>
<keyword evidence="2" id="KW-1185">Reference proteome</keyword>
<sequence>MWSEVLVKLDCTNKSLQGKSANLDVASSFLSCLAKNIQHLRDEGVPKYAGKAKNICDSMSNESSFTVKRLRKVKRMTGETAEDEAHLICAEKSFDLECFKVYNRLISEIKSRSDIYHTVSFDFSFLSGKALNENSISYLEKCAAAFGAKCNRDIDTLELVN</sequence>
<organism evidence="1 2">
    <name type="scientific">Araneus ventricosus</name>
    <name type="common">Orbweaver spider</name>
    <name type="synonym">Epeira ventricosa</name>
    <dbReference type="NCBI Taxonomy" id="182803"/>
    <lineage>
        <taxon>Eukaryota</taxon>
        <taxon>Metazoa</taxon>
        <taxon>Ecdysozoa</taxon>
        <taxon>Arthropoda</taxon>
        <taxon>Chelicerata</taxon>
        <taxon>Arachnida</taxon>
        <taxon>Araneae</taxon>
        <taxon>Araneomorphae</taxon>
        <taxon>Entelegynae</taxon>
        <taxon>Araneoidea</taxon>
        <taxon>Araneidae</taxon>
        <taxon>Araneus</taxon>
    </lineage>
</organism>
<name>A0A4Y2VMY8_ARAVE</name>
<accession>A0A4Y2VMY8</accession>
<comment type="caution">
    <text evidence="1">The sequence shown here is derived from an EMBL/GenBank/DDBJ whole genome shotgun (WGS) entry which is preliminary data.</text>
</comment>